<dbReference type="GO" id="GO:0042597">
    <property type="term" value="C:periplasmic space"/>
    <property type="evidence" value="ECO:0007669"/>
    <property type="project" value="InterPro"/>
</dbReference>
<dbReference type="InterPro" id="IPR010980">
    <property type="entry name" value="Cyt_c/b562"/>
</dbReference>
<evidence type="ECO:0000313" key="5">
    <source>
        <dbReference type="Proteomes" id="UP000051221"/>
    </source>
</evidence>
<gene>
    <name evidence="4" type="ORF">AMR76_07120</name>
</gene>
<dbReference type="Pfam" id="PF07361">
    <property type="entry name" value="Cytochrom_B562"/>
    <property type="match status" value="1"/>
</dbReference>
<dbReference type="OMA" id="EYHKYAK"/>
<proteinExistence type="inferred from homology"/>
<accession>A0A0Q2Y2A7</accession>
<name>A0A0Q2Y2A7_VIBFU</name>
<dbReference type="RefSeq" id="WP_014257568.1">
    <property type="nucleotide sequence ID" value="NZ_CAWQRI010000070.1"/>
</dbReference>
<evidence type="ECO:0000256" key="3">
    <source>
        <dbReference type="SAM" id="SignalP"/>
    </source>
</evidence>
<evidence type="ECO:0000256" key="2">
    <source>
        <dbReference type="ARBA" id="ARBA00022729"/>
    </source>
</evidence>
<keyword evidence="2 3" id="KW-0732">Signal</keyword>
<reference evidence="4 5" key="1">
    <citation type="submission" date="2015-08" db="EMBL/GenBank/DDBJ databases">
        <title>Antibacterial properties of a collection of Vibrionaceae strains.</title>
        <authorList>
            <person name="Giubergia S."/>
        </authorList>
    </citation>
    <scope>NUCLEOTIDE SEQUENCE [LARGE SCALE GENOMIC DNA]</scope>
    <source>
        <strain evidence="4 5">S0821</strain>
    </source>
</reference>
<dbReference type="OrthoDB" id="5917034at2"/>
<evidence type="ECO:0000313" key="4">
    <source>
        <dbReference type="EMBL" id="KQH86844.1"/>
    </source>
</evidence>
<dbReference type="InterPro" id="IPR009155">
    <property type="entry name" value="Cyt_b562"/>
</dbReference>
<feature type="signal peptide" evidence="3">
    <location>
        <begin position="1"/>
        <end position="19"/>
    </location>
</feature>
<comment type="caution">
    <text evidence="4">The sequence shown here is derived from an EMBL/GenBank/DDBJ whole genome shotgun (WGS) entry which is preliminary data.</text>
</comment>
<dbReference type="GO" id="GO:0022900">
    <property type="term" value="P:electron transport chain"/>
    <property type="evidence" value="ECO:0007669"/>
    <property type="project" value="InterPro"/>
</dbReference>
<comment type="similarity">
    <text evidence="1">Belongs to the cytochrome b562 family.</text>
</comment>
<sequence>MKKAMILAAGLLMATQAFAADSDLKQIMKQMKTAFKHAAEAQSSEAMQAPIAELTQLVAQAKQGEYPPEKQDVYLEGFNKLSVTLDKIENELDNGEFDAAKTSLQEVDGLREEYHDKRNPSIWQRLFG</sequence>
<protein>
    <submittedName>
        <fullName evidence="4">Cytochrome b562 family protein</fullName>
    </submittedName>
</protein>
<dbReference type="AlphaFoldDB" id="A0A0Q2Y2A7"/>
<dbReference type="GO" id="GO:0020037">
    <property type="term" value="F:heme binding"/>
    <property type="evidence" value="ECO:0007669"/>
    <property type="project" value="InterPro"/>
</dbReference>
<keyword evidence="5" id="KW-1185">Reference proteome</keyword>
<dbReference type="InParanoid" id="A0A0Q2Y2A7"/>
<dbReference type="EMBL" id="LKHS01000005">
    <property type="protein sequence ID" value="KQH86844.1"/>
    <property type="molecule type" value="Genomic_DNA"/>
</dbReference>
<organism evidence="4 5">
    <name type="scientific">Vibrio furnissii</name>
    <dbReference type="NCBI Taxonomy" id="29494"/>
    <lineage>
        <taxon>Bacteria</taxon>
        <taxon>Pseudomonadati</taxon>
        <taxon>Pseudomonadota</taxon>
        <taxon>Gammaproteobacteria</taxon>
        <taxon>Vibrionales</taxon>
        <taxon>Vibrionaceae</taxon>
        <taxon>Vibrio</taxon>
    </lineage>
</organism>
<dbReference type="SUPFAM" id="SSF47175">
    <property type="entry name" value="Cytochromes"/>
    <property type="match status" value="1"/>
</dbReference>
<dbReference type="Gene3D" id="1.20.120.10">
    <property type="entry name" value="Cytochrome c/b562"/>
    <property type="match status" value="1"/>
</dbReference>
<evidence type="ECO:0000256" key="1">
    <source>
        <dbReference type="ARBA" id="ARBA00005523"/>
    </source>
</evidence>
<feature type="chain" id="PRO_5006200102" evidence="3">
    <location>
        <begin position="20"/>
        <end position="128"/>
    </location>
</feature>
<dbReference type="GO" id="GO:0009055">
    <property type="term" value="F:electron transfer activity"/>
    <property type="evidence" value="ECO:0007669"/>
    <property type="project" value="InterPro"/>
</dbReference>
<dbReference type="GO" id="GO:0005506">
    <property type="term" value="F:iron ion binding"/>
    <property type="evidence" value="ECO:0007669"/>
    <property type="project" value="InterPro"/>
</dbReference>
<dbReference type="Proteomes" id="UP000051221">
    <property type="component" value="Unassembled WGS sequence"/>
</dbReference>